<organism evidence="2 3">
    <name type="scientific">Prunus armeniaca</name>
    <name type="common">Apricot</name>
    <name type="synonym">Armeniaca vulgaris</name>
    <dbReference type="NCBI Taxonomy" id="36596"/>
    <lineage>
        <taxon>Eukaryota</taxon>
        <taxon>Viridiplantae</taxon>
        <taxon>Streptophyta</taxon>
        <taxon>Embryophyta</taxon>
        <taxon>Tracheophyta</taxon>
        <taxon>Spermatophyta</taxon>
        <taxon>Magnoliopsida</taxon>
        <taxon>eudicotyledons</taxon>
        <taxon>Gunneridae</taxon>
        <taxon>Pentapetalae</taxon>
        <taxon>rosids</taxon>
        <taxon>fabids</taxon>
        <taxon>Rosales</taxon>
        <taxon>Rosaceae</taxon>
        <taxon>Amygdaloideae</taxon>
        <taxon>Amygdaleae</taxon>
        <taxon>Prunus</taxon>
    </lineage>
</organism>
<reference evidence="3" key="1">
    <citation type="journal article" date="2020" name="Genome Biol.">
        <title>Gamete binning: chromosome-level and haplotype-resolved genome assembly enabled by high-throughput single-cell sequencing of gamete genomes.</title>
        <authorList>
            <person name="Campoy J.A."/>
            <person name="Sun H."/>
            <person name="Goel M."/>
            <person name="Jiao W.-B."/>
            <person name="Folz-Donahue K."/>
            <person name="Wang N."/>
            <person name="Rubio M."/>
            <person name="Liu C."/>
            <person name="Kukat C."/>
            <person name="Ruiz D."/>
            <person name="Huettel B."/>
            <person name="Schneeberger K."/>
        </authorList>
    </citation>
    <scope>NUCLEOTIDE SEQUENCE [LARGE SCALE GENOMIC DNA]</scope>
    <source>
        <strain evidence="3">cv. Rojo Pasion</strain>
    </source>
</reference>
<dbReference type="Proteomes" id="UP000507245">
    <property type="component" value="Unassembled WGS sequence"/>
</dbReference>
<dbReference type="OrthoDB" id="1707487at2759"/>
<proteinExistence type="predicted"/>
<dbReference type="InterPro" id="IPR025836">
    <property type="entry name" value="Zn_knuckle_CX2CX4HX4C"/>
</dbReference>
<evidence type="ECO:0000313" key="2">
    <source>
        <dbReference type="EMBL" id="CAB4299564.1"/>
    </source>
</evidence>
<dbReference type="Pfam" id="PF14392">
    <property type="entry name" value="zf-CCHC_4"/>
    <property type="match status" value="1"/>
</dbReference>
<feature type="domain" description="Zinc knuckle CX2CX4HX4C" evidence="1">
    <location>
        <begin position="40"/>
        <end position="64"/>
    </location>
</feature>
<dbReference type="AlphaFoldDB" id="A0A6J5WJT5"/>
<dbReference type="EMBL" id="CAEKKB010000002">
    <property type="protein sequence ID" value="CAB4299564.1"/>
    <property type="molecule type" value="Genomic_DNA"/>
</dbReference>
<evidence type="ECO:0000313" key="3">
    <source>
        <dbReference type="Proteomes" id="UP000507245"/>
    </source>
</evidence>
<accession>A0A6J5WJT5</accession>
<evidence type="ECO:0000259" key="1">
    <source>
        <dbReference type="Pfam" id="PF14392"/>
    </source>
</evidence>
<gene>
    <name evidence="2" type="ORF">ORAREDHAP_LOCUS14098</name>
</gene>
<sequence length="109" mass="12445">MEVENFEEVAFRGFLRTRVDLDTSKPRPPDFSMPYPAMGRLKIRLKYEGLEDFCLVCGRLGHSRGCQHPPNLSFTVDGWGFGDEMRMAVISSAPNSLFPSHRRKRARLG</sequence>
<name>A0A6J5WJT5_PRUAR</name>
<protein>
    <recommendedName>
        <fullName evidence="1">Zinc knuckle CX2CX4HX4C domain-containing protein</fullName>
    </recommendedName>
</protein>
<keyword evidence="3" id="KW-1185">Reference proteome</keyword>